<sequence>MPVKTGLRGDGHRRGGLPIAAARPTIKGSATGPPTEPAMKIFQCQACDQPVTFEATACESCERRLGYVCDRHEVSALEPVGTSAQPNLAGSPVFHAYAHPGRRYRFCANAAHGACNWLVPDDQPEVFCVTCRHNRVVPDLTIPWNLTRWRQIETAKHRLFYSLLRLELPLATRAQYTDGLAFDFLVDPSETYIGGPPVMTGHINGLITMNIAEADDVERERRRMLFGEHYRTLLGHFRHEIGHYFWYLLVLNGPNLERFRALFGDESADYASALQAHYANGAPANWEDSFVSTYATSHPWEDFAETFAHYLHIVDTVETASTFELHLRPRLRRGSSEPVVIDFDPYKTADLDRLIEAWLPLTYAINSLSRSMGQSALYPFTLTPAVIAKLAFVHELIYAVRSDVPVQGGDETGLDILKAVITGLRQKVAAPTV</sequence>
<name>A0A564FRR0_9HYPH</name>
<dbReference type="InterPro" id="IPR011201">
    <property type="entry name" value="Zinc-ribbon_6_bact"/>
</dbReference>
<proteinExistence type="predicted"/>
<protein>
    <recommendedName>
        <fullName evidence="2">Zinc-ribbon domain-containing protein</fullName>
    </recommendedName>
</protein>
<evidence type="ECO:0000313" key="6">
    <source>
        <dbReference type="Proteomes" id="UP001055303"/>
    </source>
</evidence>
<reference evidence="3" key="3">
    <citation type="submission" date="2021-08" db="EMBL/GenBank/DDBJ databases">
        <authorList>
            <person name="Tani A."/>
            <person name="Ola A."/>
            <person name="Ogura Y."/>
            <person name="Katsura K."/>
            <person name="Hayashi T."/>
        </authorList>
    </citation>
    <scope>NUCLEOTIDE SEQUENCE</scope>
    <source>
        <strain evidence="3">DSM 22415</strain>
    </source>
</reference>
<dbReference type="EMBL" id="BPQI01000202">
    <property type="protein sequence ID" value="GJD59336.1"/>
    <property type="molecule type" value="Genomic_DNA"/>
</dbReference>
<gene>
    <name evidence="3" type="ORF">IFDJLNFL_5264</name>
    <name evidence="4" type="ORF">MTDSW087_00517</name>
</gene>
<accession>A0A564FRR0</accession>
<dbReference type="PIRSF" id="PIRSF012641">
    <property type="entry name" value="UCP012641"/>
    <property type="match status" value="1"/>
</dbReference>
<evidence type="ECO:0000256" key="1">
    <source>
        <dbReference type="SAM" id="MobiDB-lite"/>
    </source>
</evidence>
<dbReference type="Proteomes" id="UP000401717">
    <property type="component" value="Unassembled WGS sequence"/>
</dbReference>
<dbReference type="Proteomes" id="UP001055303">
    <property type="component" value="Unassembled WGS sequence"/>
</dbReference>
<dbReference type="EMBL" id="CABFVH010000002">
    <property type="protein sequence ID" value="VUF10845.1"/>
    <property type="molecule type" value="Genomic_DNA"/>
</dbReference>
<feature type="region of interest" description="Disordered" evidence="1">
    <location>
        <begin position="1"/>
        <end position="33"/>
    </location>
</feature>
<dbReference type="Gene3D" id="3.40.390.70">
    <property type="match status" value="1"/>
</dbReference>
<evidence type="ECO:0000313" key="4">
    <source>
        <dbReference type="EMBL" id="VUF10845.1"/>
    </source>
</evidence>
<organism evidence="4 5">
    <name type="scientific">Methylobacterium dankookense</name>
    <dbReference type="NCBI Taxonomy" id="560405"/>
    <lineage>
        <taxon>Bacteria</taxon>
        <taxon>Pseudomonadati</taxon>
        <taxon>Pseudomonadota</taxon>
        <taxon>Alphaproteobacteria</taxon>
        <taxon>Hyphomicrobiales</taxon>
        <taxon>Methylobacteriaceae</taxon>
        <taxon>Methylobacterium</taxon>
    </lineage>
</organism>
<dbReference type="Pfam" id="PF15887">
    <property type="entry name" value="Peptidase_Mx"/>
    <property type="match status" value="1"/>
</dbReference>
<dbReference type="Pfam" id="PF10005">
    <property type="entry name" value="Zn_ribbon_DZR_6"/>
    <property type="match status" value="1"/>
</dbReference>
<keyword evidence="6" id="KW-1185">Reference proteome</keyword>
<feature type="domain" description="Zinc-ribbon" evidence="2">
    <location>
        <begin position="42"/>
        <end position="141"/>
    </location>
</feature>
<dbReference type="AlphaFoldDB" id="A0A564FRR0"/>
<evidence type="ECO:0000313" key="5">
    <source>
        <dbReference type="Proteomes" id="UP000401717"/>
    </source>
</evidence>
<dbReference type="InterPro" id="IPR031321">
    <property type="entry name" value="UCP012641"/>
</dbReference>
<reference evidence="4 5" key="1">
    <citation type="submission" date="2019-06" db="EMBL/GenBank/DDBJ databases">
        <authorList>
            <person name="Rodrigo-Torres L."/>
            <person name="Arahal R. D."/>
            <person name="Lucena T."/>
        </authorList>
    </citation>
    <scope>NUCLEOTIDE SEQUENCE [LARGE SCALE GENOMIC DNA]</scope>
    <source>
        <strain evidence="4 5">SW08-7</strain>
    </source>
</reference>
<evidence type="ECO:0000313" key="3">
    <source>
        <dbReference type="EMBL" id="GJD59336.1"/>
    </source>
</evidence>
<evidence type="ECO:0000259" key="2">
    <source>
        <dbReference type="Pfam" id="PF10005"/>
    </source>
</evidence>
<reference evidence="3" key="2">
    <citation type="journal article" date="2021" name="Front. Microbiol.">
        <title>Comprehensive Comparative Genomics and Phenotyping of Methylobacterium Species.</title>
        <authorList>
            <person name="Alessa O."/>
            <person name="Ogura Y."/>
            <person name="Fujitani Y."/>
            <person name="Takami H."/>
            <person name="Hayashi T."/>
            <person name="Sahin N."/>
            <person name="Tani A."/>
        </authorList>
    </citation>
    <scope>NUCLEOTIDE SEQUENCE</scope>
    <source>
        <strain evidence="3">DSM 22415</strain>
    </source>
</reference>